<evidence type="ECO:0000313" key="1">
    <source>
        <dbReference type="EMBL" id="RCK48888.1"/>
    </source>
</evidence>
<dbReference type="OrthoDB" id="7949458at2"/>
<dbReference type="RefSeq" id="WP_114096186.1">
    <property type="nucleotide sequence ID" value="NZ_JPWI01000001.1"/>
</dbReference>
<dbReference type="AlphaFoldDB" id="A0A367X5E3"/>
<dbReference type="EMBL" id="JPWI01000001">
    <property type="protein sequence ID" value="RCK48888.1"/>
    <property type="molecule type" value="Genomic_DNA"/>
</dbReference>
<proteinExistence type="predicted"/>
<protein>
    <submittedName>
        <fullName evidence="1">Uncharacterized protein</fullName>
    </submittedName>
</protein>
<comment type="caution">
    <text evidence="1">The sequence shown here is derived from an EMBL/GenBank/DDBJ whole genome shotgun (WGS) entry which is preliminary data.</text>
</comment>
<dbReference type="Proteomes" id="UP000252255">
    <property type="component" value="Unassembled WGS sequence"/>
</dbReference>
<accession>A0A367X5E3</accession>
<reference evidence="1 2" key="1">
    <citation type="submission" date="2014-07" db="EMBL/GenBank/DDBJ databases">
        <title>Draft genome sequence of Thalassospira profundimaris PR54-5.</title>
        <authorList>
            <person name="Lai Q."/>
            <person name="Shao Z."/>
        </authorList>
    </citation>
    <scope>NUCLEOTIDE SEQUENCE [LARGE SCALE GENOMIC DNA]</scope>
    <source>
        <strain evidence="1 2">PR54-5</strain>
    </source>
</reference>
<sequence length="104" mass="11639">MSTYCVTFRIASKTVNGKTYDDRYEKLIDNLHTGSNGFWAEPTSFILVGSSLDTNSFAKKIVEGLSRSDDMLFVFDPEDMSACYFGAVDGPDILKSFFPRAQEI</sequence>
<organism evidence="1 2">
    <name type="scientific">Thalassospira profundimaris</name>
    <dbReference type="NCBI Taxonomy" id="502049"/>
    <lineage>
        <taxon>Bacteria</taxon>
        <taxon>Pseudomonadati</taxon>
        <taxon>Pseudomonadota</taxon>
        <taxon>Alphaproteobacteria</taxon>
        <taxon>Rhodospirillales</taxon>
        <taxon>Thalassospiraceae</taxon>
        <taxon>Thalassospira</taxon>
    </lineage>
</organism>
<gene>
    <name evidence="1" type="ORF">TH30_00690</name>
</gene>
<name>A0A367X5E3_9PROT</name>
<evidence type="ECO:0000313" key="2">
    <source>
        <dbReference type="Proteomes" id="UP000252255"/>
    </source>
</evidence>